<dbReference type="InterPro" id="IPR028098">
    <property type="entry name" value="Glyco_trans_4-like_N"/>
</dbReference>
<dbReference type="GO" id="GO:0000506">
    <property type="term" value="C:glycosylphosphatidylinositol-N-acetylglucosaminyltransferase (GPI-GnT) complex"/>
    <property type="evidence" value="ECO:0007669"/>
    <property type="project" value="TreeGrafter"/>
</dbReference>
<evidence type="ECO:0000259" key="1">
    <source>
        <dbReference type="Pfam" id="PF13439"/>
    </source>
</evidence>
<reference evidence="4" key="1">
    <citation type="submission" date="2017-02" db="UniProtKB">
        <authorList>
            <consortium name="WormBaseParasite"/>
        </authorList>
    </citation>
    <scope>IDENTIFICATION</scope>
</reference>
<dbReference type="OrthoDB" id="734129at2759"/>
<gene>
    <name evidence="2" type="ORF">TTAC_LOCUS11183</name>
</gene>
<dbReference type="GO" id="GO:0006506">
    <property type="term" value="P:GPI anchor biosynthetic process"/>
    <property type="evidence" value="ECO:0007669"/>
    <property type="project" value="TreeGrafter"/>
</dbReference>
<evidence type="ECO:0000313" key="2">
    <source>
        <dbReference type="EMBL" id="VDM36163.1"/>
    </source>
</evidence>
<evidence type="ECO:0000313" key="3">
    <source>
        <dbReference type="Proteomes" id="UP000274429"/>
    </source>
</evidence>
<dbReference type="Pfam" id="PF13439">
    <property type="entry name" value="Glyco_transf_4"/>
    <property type="match status" value="2"/>
</dbReference>
<dbReference type="GO" id="GO:0017176">
    <property type="term" value="F:phosphatidylinositol N-acetylglucosaminyltransferase activity"/>
    <property type="evidence" value="ECO:0007669"/>
    <property type="project" value="TreeGrafter"/>
</dbReference>
<dbReference type="SUPFAM" id="SSF53756">
    <property type="entry name" value="UDP-Glycosyltransferase/glycogen phosphorylase"/>
    <property type="match status" value="1"/>
</dbReference>
<dbReference type="WBParaSite" id="TTAC_0001120001-mRNA-1">
    <property type="protein sequence ID" value="TTAC_0001120001-mRNA-1"/>
    <property type="gene ID" value="TTAC_0001120001"/>
</dbReference>
<name>A0A0R3XCC3_HYDTA</name>
<accession>A0A0R3XCC3</accession>
<evidence type="ECO:0000313" key="4">
    <source>
        <dbReference type="WBParaSite" id="TTAC_0001120001-mRNA-1"/>
    </source>
</evidence>
<dbReference type="STRING" id="6205.A0A0R3XCC3"/>
<feature type="domain" description="Glycosyltransferase subfamily 4-like N-terminal" evidence="1">
    <location>
        <begin position="19"/>
        <end position="54"/>
    </location>
</feature>
<proteinExistence type="predicted"/>
<dbReference type="AlphaFoldDB" id="A0A0R3XCC3"/>
<feature type="domain" description="Glycosyltransferase subfamily 4-like N-terminal" evidence="1">
    <location>
        <begin position="70"/>
        <end position="147"/>
    </location>
</feature>
<organism evidence="4">
    <name type="scientific">Hydatigena taeniaeformis</name>
    <name type="common">Feline tapeworm</name>
    <name type="synonym">Taenia taeniaeformis</name>
    <dbReference type="NCBI Taxonomy" id="6205"/>
    <lineage>
        <taxon>Eukaryota</taxon>
        <taxon>Metazoa</taxon>
        <taxon>Spiralia</taxon>
        <taxon>Lophotrochozoa</taxon>
        <taxon>Platyhelminthes</taxon>
        <taxon>Cestoda</taxon>
        <taxon>Eucestoda</taxon>
        <taxon>Cyclophyllidea</taxon>
        <taxon>Taeniidae</taxon>
        <taxon>Hydatigera</taxon>
    </lineage>
</organism>
<dbReference type="EMBL" id="UYWX01023143">
    <property type="protein sequence ID" value="VDM36163.1"/>
    <property type="molecule type" value="Genomic_DNA"/>
</dbReference>
<dbReference type="Proteomes" id="UP000274429">
    <property type="component" value="Unassembled WGS sequence"/>
</dbReference>
<dbReference type="PANTHER" id="PTHR45871">
    <property type="entry name" value="N-ACETYLGLUCOSAMINYL-PHOSPHATIDYLINOSITOL BIOSYNTHETIC PROTEIN"/>
    <property type="match status" value="1"/>
</dbReference>
<keyword evidence="3" id="KW-1185">Reference proteome</keyword>
<protein>
    <submittedName>
        <fullName evidence="4">PIGA domain-containing protein</fullName>
    </submittedName>
</protein>
<reference evidence="2 3" key="2">
    <citation type="submission" date="2018-11" db="EMBL/GenBank/DDBJ databases">
        <authorList>
            <consortium name="Pathogen Informatics"/>
        </authorList>
    </citation>
    <scope>NUCLEOTIDE SEQUENCE [LARGE SCALE GENOMIC DNA]</scope>
</reference>
<dbReference type="PANTHER" id="PTHR45871:SF1">
    <property type="entry name" value="PHOSPHATIDYLINOSITOL N-ACETYLGLUCOSAMINYLTRANSFERASE SUBUNIT A"/>
    <property type="match status" value="1"/>
</dbReference>
<dbReference type="Gene3D" id="3.40.50.2000">
    <property type="entry name" value="Glycogen Phosphorylase B"/>
    <property type="match status" value="2"/>
</dbReference>
<sequence>MLRKAISGGLICDCFYPNIGGVESHIYQLAQCLLLRGHRVIVITHAYGDRCQRQGVRYMARGLKAFSPLALESLMHAKALGLHALFTDHSLFGFADLSSILANRALFMFLNVVDNFICVSHVAKENTVLRGGMEPERVYVIPNAIDPCAFTPDPACRDADNSKHW</sequence>